<protein>
    <submittedName>
        <fullName evidence="1">Uncharacterized protein</fullName>
    </submittedName>
</protein>
<sequence length="108" mass="11756">MDGDVVRAQLQAGVQRPAEALRVVLRKTRDQIHVDVFESGGDRLLHGGENLRRRMAAADGLQNPVLHGLGIHGDPRDAVALQDPQLFPRHRVGTSGLDSILAATRKVK</sequence>
<reference evidence="1" key="1">
    <citation type="submission" date="2019-08" db="EMBL/GenBank/DDBJ databases">
        <authorList>
            <person name="Kucharzyk K."/>
            <person name="Murdoch R.W."/>
            <person name="Higgins S."/>
            <person name="Loffler F."/>
        </authorList>
    </citation>
    <scope>NUCLEOTIDE SEQUENCE</scope>
</reference>
<evidence type="ECO:0000313" key="1">
    <source>
        <dbReference type="EMBL" id="MPM87466.1"/>
    </source>
</evidence>
<dbReference type="AlphaFoldDB" id="A0A645DDM9"/>
<comment type="caution">
    <text evidence="1">The sequence shown here is derived from an EMBL/GenBank/DDBJ whole genome shotgun (WGS) entry which is preliminary data.</text>
</comment>
<accession>A0A645DDM9</accession>
<name>A0A645DDM9_9ZZZZ</name>
<dbReference type="EMBL" id="VSSQ01035276">
    <property type="protein sequence ID" value="MPM87466.1"/>
    <property type="molecule type" value="Genomic_DNA"/>
</dbReference>
<gene>
    <name evidence="1" type="ORF">SDC9_134562</name>
</gene>
<organism evidence="1">
    <name type="scientific">bioreactor metagenome</name>
    <dbReference type="NCBI Taxonomy" id="1076179"/>
    <lineage>
        <taxon>unclassified sequences</taxon>
        <taxon>metagenomes</taxon>
        <taxon>ecological metagenomes</taxon>
    </lineage>
</organism>
<proteinExistence type="predicted"/>